<sequence length="254" mass="28248">MDSLEPRKKERSFKEIMGDMAYSPDGEGNAKMPDSLADGSDPGVVVHAAKVYATISLAPKPSFKIGECIREINEYHEEGSMMVPVEPSSLGKMLSQLKLASQDPKLTADGTGEFYFDDANNSYWMDRIKASFRGNHVNASDESNEYVNKRKQESLPAKLVLNFAKRDFLPSEINLTRIFKRFGPLMESKTEVDRDSGCAKVIFKRGSDAEVAFSSARNFNIFGPVLINYQLVHLPATSIQSFPLAIYQGQEDAT</sequence>
<dbReference type="GO" id="GO:0003676">
    <property type="term" value="F:nucleic acid binding"/>
    <property type="evidence" value="ECO:0007669"/>
    <property type="project" value="InterPro"/>
</dbReference>
<dbReference type="PANTHER" id="PTHR42851">
    <property type="entry name" value="ALDOLASE-RELATED"/>
    <property type="match status" value="1"/>
</dbReference>
<feature type="compositionally biased region" description="Basic and acidic residues" evidence="1">
    <location>
        <begin position="1"/>
        <end position="17"/>
    </location>
</feature>
<keyword evidence="3" id="KW-1185">Reference proteome</keyword>
<keyword evidence="2" id="KW-0418">Kinase</keyword>
<dbReference type="OrthoDB" id="62853at2759"/>
<evidence type="ECO:0000313" key="3">
    <source>
        <dbReference type="Proteomes" id="UP000594638"/>
    </source>
</evidence>
<dbReference type="InterPro" id="IPR035979">
    <property type="entry name" value="RBD_domain_sf"/>
</dbReference>
<gene>
    <name evidence="2" type="ORF">OLEA9_A085654</name>
</gene>
<comment type="caution">
    <text evidence="2">The sequence shown here is derived from an EMBL/GenBank/DDBJ whole genome shotgun (WGS) entry which is preliminary data.</text>
</comment>
<reference evidence="2 3" key="1">
    <citation type="submission" date="2019-12" db="EMBL/GenBank/DDBJ databases">
        <authorList>
            <person name="Alioto T."/>
            <person name="Alioto T."/>
            <person name="Gomez Garrido J."/>
        </authorList>
    </citation>
    <scope>NUCLEOTIDE SEQUENCE [LARGE SCALE GENOMIC DNA]</scope>
</reference>
<dbReference type="GO" id="GO:0016301">
    <property type="term" value="F:kinase activity"/>
    <property type="evidence" value="ECO:0007669"/>
    <property type="project" value="UniProtKB-KW"/>
</dbReference>
<name>A0A8S0QZH9_OLEEU</name>
<proteinExistence type="predicted"/>
<accession>A0A8S0QZH9</accession>
<dbReference type="EMBL" id="CACTIH010002000">
    <property type="protein sequence ID" value="CAA2971191.1"/>
    <property type="molecule type" value="Genomic_DNA"/>
</dbReference>
<keyword evidence="2" id="KW-0808">Transferase</keyword>
<dbReference type="AlphaFoldDB" id="A0A8S0QZH9"/>
<evidence type="ECO:0000256" key="1">
    <source>
        <dbReference type="SAM" id="MobiDB-lite"/>
    </source>
</evidence>
<dbReference type="Proteomes" id="UP000594638">
    <property type="component" value="Unassembled WGS sequence"/>
</dbReference>
<dbReference type="SUPFAM" id="SSF54928">
    <property type="entry name" value="RNA-binding domain, RBD"/>
    <property type="match status" value="1"/>
</dbReference>
<dbReference type="InterPro" id="IPR053063">
    <property type="entry name" value="PWWP_domain_containing_PDP"/>
</dbReference>
<dbReference type="Gramene" id="OE9A085654T1">
    <property type="protein sequence ID" value="OE9A085654C1"/>
    <property type="gene ID" value="OE9A085654"/>
</dbReference>
<dbReference type="PANTHER" id="PTHR42851:SF4">
    <property type="entry name" value="PWWP DOMAIN-CONTAINING PROTEIN"/>
    <property type="match status" value="1"/>
</dbReference>
<evidence type="ECO:0000313" key="2">
    <source>
        <dbReference type="EMBL" id="CAA2971191.1"/>
    </source>
</evidence>
<organism evidence="2 3">
    <name type="scientific">Olea europaea subsp. europaea</name>
    <dbReference type="NCBI Taxonomy" id="158383"/>
    <lineage>
        <taxon>Eukaryota</taxon>
        <taxon>Viridiplantae</taxon>
        <taxon>Streptophyta</taxon>
        <taxon>Embryophyta</taxon>
        <taxon>Tracheophyta</taxon>
        <taxon>Spermatophyta</taxon>
        <taxon>Magnoliopsida</taxon>
        <taxon>eudicotyledons</taxon>
        <taxon>Gunneridae</taxon>
        <taxon>Pentapetalae</taxon>
        <taxon>asterids</taxon>
        <taxon>lamiids</taxon>
        <taxon>Lamiales</taxon>
        <taxon>Oleaceae</taxon>
        <taxon>Oleeae</taxon>
        <taxon>Olea</taxon>
    </lineage>
</organism>
<protein>
    <submittedName>
        <fullName evidence="2">Non-specific serine threonine kinase</fullName>
    </submittedName>
</protein>
<feature type="region of interest" description="Disordered" evidence="1">
    <location>
        <begin position="1"/>
        <end position="36"/>
    </location>
</feature>